<keyword evidence="1" id="KW-0812">Transmembrane</keyword>
<keyword evidence="3" id="KW-1185">Reference proteome</keyword>
<dbReference type="AlphaFoldDB" id="A0A133U4L2"/>
<accession>A0A133U4L2</accession>
<dbReference type="Proteomes" id="UP000070589">
    <property type="component" value="Unassembled WGS sequence"/>
</dbReference>
<keyword evidence="1" id="KW-1133">Transmembrane helix</keyword>
<dbReference type="EMBL" id="LHXL01000054">
    <property type="protein sequence ID" value="KXA89129.1"/>
    <property type="molecule type" value="Genomic_DNA"/>
</dbReference>
<evidence type="ECO:0000313" key="2">
    <source>
        <dbReference type="EMBL" id="KXA89129.1"/>
    </source>
</evidence>
<keyword evidence="1" id="KW-0472">Membrane</keyword>
<sequence>MRPIKWGLLITLIAGAQVIFFYLVQADGHGFWYMITKQWFVIKKQWGISWVCVYYSLMVLLTFFSLSVTAVLELLVREK</sequence>
<name>A0A133U4L2_9EURY</name>
<evidence type="ECO:0000313" key="3">
    <source>
        <dbReference type="Proteomes" id="UP000070589"/>
    </source>
</evidence>
<comment type="caution">
    <text evidence="2">The sequence shown here is derived from an EMBL/GenBank/DDBJ whole genome shotgun (WGS) entry which is preliminary data.</text>
</comment>
<protein>
    <submittedName>
        <fullName evidence="2">Uncharacterized protein</fullName>
    </submittedName>
</protein>
<reference evidence="2 3" key="1">
    <citation type="journal article" date="2016" name="Sci. Rep.">
        <title>Metabolic traits of an uncultured archaeal lineage -MSBL1- from brine pools of the Red Sea.</title>
        <authorList>
            <person name="Mwirichia R."/>
            <person name="Alam I."/>
            <person name="Rashid M."/>
            <person name="Vinu M."/>
            <person name="Ba-Alawi W."/>
            <person name="Anthony Kamau A."/>
            <person name="Kamanda Ngugi D."/>
            <person name="Goker M."/>
            <person name="Klenk H.P."/>
            <person name="Bajic V."/>
            <person name="Stingl U."/>
        </authorList>
    </citation>
    <scope>NUCLEOTIDE SEQUENCE [LARGE SCALE GENOMIC DNA]</scope>
    <source>
        <strain evidence="2">SCGC-AAA259D14</strain>
    </source>
</reference>
<evidence type="ECO:0000256" key="1">
    <source>
        <dbReference type="SAM" id="Phobius"/>
    </source>
</evidence>
<gene>
    <name evidence="2" type="ORF">AKJ62_03710</name>
</gene>
<organism evidence="2 3">
    <name type="scientific">candidate division MSBL1 archaeon SCGC-AAA259D14</name>
    <dbReference type="NCBI Taxonomy" id="1698261"/>
    <lineage>
        <taxon>Archaea</taxon>
        <taxon>Methanobacteriati</taxon>
        <taxon>Methanobacteriota</taxon>
        <taxon>candidate division MSBL1</taxon>
    </lineage>
</organism>
<proteinExistence type="predicted"/>
<feature type="transmembrane region" description="Helical" evidence="1">
    <location>
        <begin position="53"/>
        <end position="76"/>
    </location>
</feature>